<dbReference type="HAMAP" id="MF_01241">
    <property type="entry name" value="GlcN6P_deamin"/>
    <property type="match status" value="1"/>
</dbReference>
<dbReference type="GO" id="GO:0005737">
    <property type="term" value="C:cytoplasm"/>
    <property type="evidence" value="ECO:0007669"/>
    <property type="project" value="TreeGrafter"/>
</dbReference>
<dbReference type="GO" id="GO:0006043">
    <property type="term" value="P:glucosamine catabolic process"/>
    <property type="evidence" value="ECO:0007669"/>
    <property type="project" value="TreeGrafter"/>
</dbReference>
<dbReference type="NCBIfam" id="TIGR00502">
    <property type="entry name" value="nagB"/>
    <property type="match status" value="1"/>
</dbReference>
<protein>
    <recommendedName>
        <fullName evidence="3">Glucosamine-6-phosphate deaminase</fullName>
        <ecNumber evidence="3">3.5.99.6</ecNumber>
    </recommendedName>
    <alternativeName>
        <fullName evidence="3">GlcN6P deaminase</fullName>
        <shortName evidence="3">GNPDA</shortName>
    </alternativeName>
    <alternativeName>
        <fullName evidence="3">Glucosamine-6-phosphate isomerase</fullName>
    </alternativeName>
</protein>
<dbReference type="AlphaFoldDB" id="A0A1H2QUK5"/>
<dbReference type="Proteomes" id="UP001157137">
    <property type="component" value="Unassembled WGS sequence"/>
</dbReference>
<reference evidence="6" key="2">
    <citation type="submission" date="2016-10" db="EMBL/GenBank/DDBJ databases">
        <authorList>
            <person name="de Groot N.N."/>
        </authorList>
    </citation>
    <scope>NUCLEOTIDE SEQUENCE [LARGE SCALE GENOMIC DNA]</scope>
    <source>
        <strain evidence="6">DSM 12489</strain>
    </source>
</reference>
<dbReference type="GO" id="GO:0019262">
    <property type="term" value="P:N-acetylneuraminate catabolic process"/>
    <property type="evidence" value="ECO:0007669"/>
    <property type="project" value="UniProtKB-UniRule"/>
</dbReference>
<sequence>MNIRVFRTPSDAGIYAASMLERVITSSERPVIGLATGETVIPVYDALVNFVRCGLNVSHVTTINLDEYVGLAPDHPQSYHQFMDEHLFSRIGIRMQSTHLPNGVAPDLAAECERYNEVIRNHPIDMQVLGIGVNGHIGFNEPSHALITGTHVVNLTPETIAMNARFFSRKEDVPRQAITMGIQSILQAKQIMLLAFGEHKADIIYRALKDGIRTDVPASILQLHKDVTVILDRQSAARLGL</sequence>
<dbReference type="EMBL" id="BSRA01000004">
    <property type="protein sequence ID" value="GLV13292.1"/>
    <property type="molecule type" value="Genomic_DNA"/>
</dbReference>
<dbReference type="EMBL" id="FNOJ01000002">
    <property type="protein sequence ID" value="SDW10821.1"/>
    <property type="molecule type" value="Genomic_DNA"/>
</dbReference>
<name>A0A1H2QUK5_9BACL</name>
<dbReference type="Pfam" id="PF01182">
    <property type="entry name" value="Glucosamine_iso"/>
    <property type="match status" value="1"/>
</dbReference>
<evidence type="ECO:0000256" key="2">
    <source>
        <dbReference type="ARBA" id="ARBA00023277"/>
    </source>
</evidence>
<dbReference type="InterPro" id="IPR004547">
    <property type="entry name" value="Glucosamine6P_isomerase"/>
</dbReference>
<comment type="pathway">
    <text evidence="3">Amino-sugar metabolism; N-acetylneuraminate degradation; D-fructose 6-phosphate from N-acetylneuraminate: step 5/5.</text>
</comment>
<feature type="active site" description="Proton acceptor; for ring-opening step" evidence="3">
    <location>
        <position position="136"/>
    </location>
</feature>
<accession>A0A1H2QUK5</accession>
<dbReference type="Gene3D" id="3.40.50.1360">
    <property type="match status" value="1"/>
</dbReference>
<comment type="catalytic activity">
    <reaction evidence="3">
        <text>alpha-D-glucosamine 6-phosphate + H2O = beta-D-fructose 6-phosphate + NH4(+)</text>
        <dbReference type="Rhea" id="RHEA:12172"/>
        <dbReference type="ChEBI" id="CHEBI:15377"/>
        <dbReference type="ChEBI" id="CHEBI:28938"/>
        <dbReference type="ChEBI" id="CHEBI:57634"/>
        <dbReference type="ChEBI" id="CHEBI:75989"/>
        <dbReference type="EC" id="3.5.99.6"/>
    </reaction>
</comment>
<evidence type="ECO:0000256" key="1">
    <source>
        <dbReference type="ARBA" id="ARBA00022801"/>
    </source>
</evidence>
<dbReference type="GO" id="GO:0042802">
    <property type="term" value="F:identical protein binding"/>
    <property type="evidence" value="ECO:0007669"/>
    <property type="project" value="TreeGrafter"/>
</dbReference>
<evidence type="ECO:0000259" key="4">
    <source>
        <dbReference type="Pfam" id="PF01182"/>
    </source>
</evidence>
<gene>
    <name evidence="3 5" type="primary">nagB</name>
    <name evidence="5" type="ORF">Heshes_09760</name>
    <name evidence="6" type="ORF">SAMN04489725_10254</name>
</gene>
<organism evidence="6 7">
    <name type="scientific">Alicyclobacillus hesperidum</name>
    <dbReference type="NCBI Taxonomy" id="89784"/>
    <lineage>
        <taxon>Bacteria</taxon>
        <taxon>Bacillati</taxon>
        <taxon>Bacillota</taxon>
        <taxon>Bacilli</taxon>
        <taxon>Bacillales</taxon>
        <taxon>Alicyclobacillaceae</taxon>
        <taxon>Alicyclobacillus</taxon>
    </lineage>
</organism>
<feature type="active site" description="For ring-opening step" evidence="3">
    <location>
        <position position="141"/>
    </location>
</feature>
<dbReference type="PANTHER" id="PTHR11280">
    <property type="entry name" value="GLUCOSAMINE-6-PHOSPHATE ISOMERASE"/>
    <property type="match status" value="1"/>
</dbReference>
<proteinExistence type="inferred from homology"/>
<comment type="caution">
    <text evidence="3">Lacks conserved residue(s) required for the propagation of feature annotation.</text>
</comment>
<dbReference type="InterPro" id="IPR006148">
    <property type="entry name" value="Glc/Gal-6P_isomerase"/>
</dbReference>
<keyword evidence="7" id="KW-1185">Reference proteome</keyword>
<keyword evidence="2 3" id="KW-0119">Carbohydrate metabolism</keyword>
<dbReference type="Proteomes" id="UP000182589">
    <property type="component" value="Unassembled WGS sequence"/>
</dbReference>
<evidence type="ECO:0000313" key="7">
    <source>
        <dbReference type="Proteomes" id="UP000182589"/>
    </source>
</evidence>
<dbReference type="CDD" id="cd01399">
    <property type="entry name" value="GlcN6P_deaminase"/>
    <property type="match status" value="1"/>
</dbReference>
<dbReference type="RefSeq" id="WP_074691379.1">
    <property type="nucleotide sequence ID" value="NZ_BSRA01000004.1"/>
</dbReference>
<keyword evidence="1 3" id="KW-0378">Hydrolase</keyword>
<dbReference type="SUPFAM" id="SSF100950">
    <property type="entry name" value="NagB/RpiA/CoA transferase-like"/>
    <property type="match status" value="1"/>
</dbReference>
<evidence type="ECO:0000256" key="3">
    <source>
        <dbReference type="HAMAP-Rule" id="MF_01241"/>
    </source>
</evidence>
<feature type="active site" description="Proton acceptor; for enolization step" evidence="3">
    <location>
        <position position="66"/>
    </location>
</feature>
<dbReference type="GO" id="GO:0004342">
    <property type="term" value="F:glucosamine-6-phosphate deaminase activity"/>
    <property type="evidence" value="ECO:0007669"/>
    <property type="project" value="UniProtKB-UniRule"/>
</dbReference>
<comment type="function">
    <text evidence="3">Catalyzes the reversible isomerization-deamination of glucosamine 6-phosphate (GlcN6P) to form fructose 6-phosphate (Fru6P) and ammonium ion.</text>
</comment>
<comment type="similarity">
    <text evidence="3">Belongs to the glucosamine/galactosamine-6-phosphate isomerase family. NagB subfamily.</text>
</comment>
<dbReference type="STRING" id="89784.SAMN04489725_10254"/>
<dbReference type="UniPathway" id="UPA00629">
    <property type="reaction ID" value="UER00684"/>
</dbReference>
<dbReference type="InterPro" id="IPR037171">
    <property type="entry name" value="NagB/RpiA_transferase-like"/>
</dbReference>
<evidence type="ECO:0000313" key="5">
    <source>
        <dbReference type="EMBL" id="GLV13292.1"/>
    </source>
</evidence>
<evidence type="ECO:0000313" key="6">
    <source>
        <dbReference type="EMBL" id="SDW10821.1"/>
    </source>
</evidence>
<dbReference type="GO" id="GO:0006046">
    <property type="term" value="P:N-acetylglucosamine catabolic process"/>
    <property type="evidence" value="ECO:0007669"/>
    <property type="project" value="UniProtKB-UniRule"/>
</dbReference>
<dbReference type="GO" id="GO:0005975">
    <property type="term" value="P:carbohydrate metabolic process"/>
    <property type="evidence" value="ECO:0007669"/>
    <property type="project" value="InterPro"/>
</dbReference>
<feature type="active site" description="For ring-opening step" evidence="3">
    <location>
        <position position="134"/>
    </location>
</feature>
<dbReference type="EC" id="3.5.99.6" evidence="3"/>
<reference evidence="7" key="1">
    <citation type="submission" date="2016-10" db="EMBL/GenBank/DDBJ databases">
        <authorList>
            <person name="Varghese N."/>
        </authorList>
    </citation>
    <scope>NUCLEOTIDE SEQUENCE [LARGE SCALE GENOMIC DNA]</scope>
    <source>
        <strain evidence="7">DSM 12489</strain>
    </source>
</reference>
<reference evidence="5" key="3">
    <citation type="submission" date="2023-02" db="EMBL/GenBank/DDBJ databases">
        <title>Proposal of a novel subspecies: Alicyclobacillus hesperidum subspecies aegle.</title>
        <authorList>
            <person name="Goto K."/>
            <person name="Fujii T."/>
            <person name="Yasui K."/>
            <person name="Mochida K."/>
            <person name="Kato-Tanaka Y."/>
            <person name="Morohoshi S."/>
            <person name="An S.Y."/>
            <person name="Kasai H."/>
            <person name="Yokota A."/>
        </authorList>
    </citation>
    <scope>NUCLEOTIDE SEQUENCE</scope>
    <source>
        <strain evidence="5">DSM 12766</strain>
    </source>
</reference>
<feature type="domain" description="Glucosamine/galactosamine-6-phosphate isomerase" evidence="4">
    <location>
        <begin position="16"/>
        <end position="226"/>
    </location>
</feature>
<dbReference type="PANTHER" id="PTHR11280:SF5">
    <property type="entry name" value="GLUCOSAMINE-6-PHOSPHATE ISOMERASE"/>
    <property type="match status" value="1"/>
</dbReference>